<evidence type="ECO:0000313" key="2">
    <source>
        <dbReference type="EMBL" id="KAH0890222.1"/>
    </source>
</evidence>
<dbReference type="Proteomes" id="UP000824890">
    <property type="component" value="Unassembled WGS sequence"/>
</dbReference>
<name>A0ABQ8ACH5_BRANA</name>
<feature type="non-terminal residue" evidence="2">
    <location>
        <position position="1"/>
    </location>
</feature>
<keyword evidence="3" id="KW-1185">Reference proteome</keyword>
<dbReference type="EMBL" id="JAGKQM010000013">
    <property type="protein sequence ID" value="KAH0890222.1"/>
    <property type="molecule type" value="Genomic_DNA"/>
</dbReference>
<accession>A0ABQ8ACH5</accession>
<feature type="domain" description="RNase H type-1" evidence="1">
    <location>
        <begin position="48"/>
        <end position="152"/>
    </location>
</feature>
<gene>
    <name evidence="2" type="ORF">HID58_052651</name>
</gene>
<organism evidence="2 3">
    <name type="scientific">Brassica napus</name>
    <name type="common">Rape</name>
    <dbReference type="NCBI Taxonomy" id="3708"/>
    <lineage>
        <taxon>Eukaryota</taxon>
        <taxon>Viridiplantae</taxon>
        <taxon>Streptophyta</taxon>
        <taxon>Embryophyta</taxon>
        <taxon>Tracheophyta</taxon>
        <taxon>Spermatophyta</taxon>
        <taxon>Magnoliopsida</taxon>
        <taxon>eudicotyledons</taxon>
        <taxon>Gunneridae</taxon>
        <taxon>Pentapetalae</taxon>
        <taxon>rosids</taxon>
        <taxon>malvids</taxon>
        <taxon>Brassicales</taxon>
        <taxon>Brassicaceae</taxon>
        <taxon>Brassiceae</taxon>
        <taxon>Brassica</taxon>
    </lineage>
</organism>
<dbReference type="PANTHER" id="PTHR47074:SF53">
    <property type="entry name" value="REVERSE TRANSCRIPTASE-LIKE PROTEIN"/>
    <property type="match status" value="1"/>
</dbReference>
<dbReference type="InterPro" id="IPR052929">
    <property type="entry name" value="RNase_H-like_EbsB-rel"/>
</dbReference>
<dbReference type="InterPro" id="IPR002156">
    <property type="entry name" value="RNaseH_domain"/>
</dbReference>
<comment type="caution">
    <text evidence="2">The sequence shown here is derived from an EMBL/GenBank/DDBJ whole genome shotgun (WGS) entry which is preliminary data.</text>
</comment>
<reference evidence="2 3" key="1">
    <citation type="submission" date="2021-05" db="EMBL/GenBank/DDBJ databases">
        <title>Genome Assembly of Synthetic Allotetraploid Brassica napus Reveals Homoeologous Exchanges between Subgenomes.</title>
        <authorList>
            <person name="Davis J.T."/>
        </authorList>
    </citation>
    <scope>NUCLEOTIDE SEQUENCE [LARGE SCALE GENOMIC DNA]</scope>
    <source>
        <strain evidence="3">cv. Da-Ae</strain>
        <tissue evidence="2">Seedling</tissue>
    </source>
</reference>
<sequence>LHGHLGESSITPQTDHGVAVIWEKPPPSYLKCNIGSSWCLSSLRVYSSSWIVRDSFGKVMFHSRRSFNDITSAVQADLMAVSWSAAAMADLKLGNIMFEFSSAGAAEALESPSLFPSSYYLCYEVFRFIHMIPRSSLQLVPVSCNSTASAIALSVTRDNRFHSYVASDGPRWLSTLLTQEAASHR</sequence>
<dbReference type="PANTHER" id="PTHR47074">
    <property type="entry name" value="BNAC02G40300D PROTEIN"/>
    <property type="match status" value="1"/>
</dbReference>
<evidence type="ECO:0000259" key="1">
    <source>
        <dbReference type="Pfam" id="PF13456"/>
    </source>
</evidence>
<proteinExistence type="predicted"/>
<evidence type="ECO:0000313" key="3">
    <source>
        <dbReference type="Proteomes" id="UP000824890"/>
    </source>
</evidence>
<protein>
    <recommendedName>
        <fullName evidence="1">RNase H type-1 domain-containing protein</fullName>
    </recommendedName>
</protein>
<dbReference type="Pfam" id="PF13456">
    <property type="entry name" value="RVT_3"/>
    <property type="match status" value="1"/>
</dbReference>